<gene>
    <name evidence="1" type="ORF">DPMN_011588</name>
</gene>
<proteinExistence type="predicted"/>
<evidence type="ECO:0000313" key="2">
    <source>
        <dbReference type="Proteomes" id="UP000828390"/>
    </source>
</evidence>
<organism evidence="1 2">
    <name type="scientific">Dreissena polymorpha</name>
    <name type="common">Zebra mussel</name>
    <name type="synonym">Mytilus polymorpha</name>
    <dbReference type="NCBI Taxonomy" id="45954"/>
    <lineage>
        <taxon>Eukaryota</taxon>
        <taxon>Metazoa</taxon>
        <taxon>Spiralia</taxon>
        <taxon>Lophotrochozoa</taxon>
        <taxon>Mollusca</taxon>
        <taxon>Bivalvia</taxon>
        <taxon>Autobranchia</taxon>
        <taxon>Heteroconchia</taxon>
        <taxon>Euheterodonta</taxon>
        <taxon>Imparidentia</taxon>
        <taxon>Neoheterodontei</taxon>
        <taxon>Myida</taxon>
        <taxon>Dreissenoidea</taxon>
        <taxon>Dreissenidae</taxon>
        <taxon>Dreissena</taxon>
    </lineage>
</organism>
<reference evidence="1" key="1">
    <citation type="journal article" date="2019" name="bioRxiv">
        <title>The Genome of the Zebra Mussel, Dreissena polymorpha: A Resource for Invasive Species Research.</title>
        <authorList>
            <person name="McCartney M.A."/>
            <person name="Auch B."/>
            <person name="Kono T."/>
            <person name="Mallez S."/>
            <person name="Zhang Y."/>
            <person name="Obille A."/>
            <person name="Becker A."/>
            <person name="Abrahante J.E."/>
            <person name="Garbe J."/>
            <person name="Badalamenti J.P."/>
            <person name="Herman A."/>
            <person name="Mangelson H."/>
            <person name="Liachko I."/>
            <person name="Sullivan S."/>
            <person name="Sone E.D."/>
            <person name="Koren S."/>
            <person name="Silverstein K.A.T."/>
            <person name="Beckman K.B."/>
            <person name="Gohl D.M."/>
        </authorList>
    </citation>
    <scope>NUCLEOTIDE SEQUENCE</scope>
    <source>
        <strain evidence="1">Duluth1</strain>
        <tissue evidence="1">Whole animal</tissue>
    </source>
</reference>
<protein>
    <submittedName>
        <fullName evidence="1">Uncharacterized protein</fullName>
    </submittedName>
</protein>
<comment type="caution">
    <text evidence="1">The sequence shown here is derived from an EMBL/GenBank/DDBJ whole genome shotgun (WGS) entry which is preliminary data.</text>
</comment>
<dbReference type="EMBL" id="JAIWYP010000001">
    <property type="protein sequence ID" value="KAH3887571.1"/>
    <property type="molecule type" value="Genomic_DNA"/>
</dbReference>
<accession>A0A9D4N3X7</accession>
<dbReference type="AlphaFoldDB" id="A0A9D4N3X7"/>
<name>A0A9D4N3X7_DREPO</name>
<reference evidence="1" key="2">
    <citation type="submission" date="2020-11" db="EMBL/GenBank/DDBJ databases">
        <authorList>
            <person name="McCartney M.A."/>
            <person name="Auch B."/>
            <person name="Kono T."/>
            <person name="Mallez S."/>
            <person name="Becker A."/>
            <person name="Gohl D.M."/>
            <person name="Silverstein K.A.T."/>
            <person name="Koren S."/>
            <person name="Bechman K.B."/>
            <person name="Herman A."/>
            <person name="Abrahante J.E."/>
            <person name="Garbe J."/>
        </authorList>
    </citation>
    <scope>NUCLEOTIDE SEQUENCE</scope>
    <source>
        <strain evidence="1">Duluth1</strain>
        <tissue evidence="1">Whole animal</tissue>
    </source>
</reference>
<evidence type="ECO:0000313" key="1">
    <source>
        <dbReference type="EMBL" id="KAH3887571.1"/>
    </source>
</evidence>
<dbReference type="Proteomes" id="UP000828390">
    <property type="component" value="Unassembled WGS sequence"/>
</dbReference>
<keyword evidence="2" id="KW-1185">Reference proteome</keyword>
<sequence>MGEPKALINGALPFNTGLLHCGIWLYKLCAIIVLDEPVSAVKAIGTPSTEPRKYTPLPNSW</sequence>